<evidence type="ECO:0000256" key="3">
    <source>
        <dbReference type="ARBA" id="ARBA00022679"/>
    </source>
</evidence>
<dbReference type="GO" id="GO:0006629">
    <property type="term" value="P:lipid metabolic process"/>
    <property type="evidence" value="ECO:0007669"/>
    <property type="project" value="UniProtKB-KW"/>
</dbReference>
<comment type="pathway">
    <text evidence="1">Lipid metabolism.</text>
</comment>
<evidence type="ECO:0000313" key="11">
    <source>
        <dbReference type="EMBL" id="GHC62810.1"/>
    </source>
</evidence>
<keyword evidence="5 11" id="KW-0012">Acyltransferase</keyword>
<keyword evidence="12" id="KW-1185">Reference proteome</keyword>
<protein>
    <recommendedName>
        <fullName evidence="8">L-ornithine N(alpha)-acyltransferase</fullName>
        <ecNumber evidence="7">2.3.2.30</ecNumber>
    </recommendedName>
</protein>
<dbReference type="RefSeq" id="WP_189412379.1">
    <property type="nucleotide sequence ID" value="NZ_BMYJ01000009.1"/>
</dbReference>
<evidence type="ECO:0000256" key="8">
    <source>
        <dbReference type="ARBA" id="ARBA00039866"/>
    </source>
</evidence>
<sequence>MTGEDPLYELALARTDDDLRAAQRLRYRVFVQELGADGPMVDHAAGLERDAFDALCDHLVLIDRRRPLGDHVVAAYRLLPGDRLGAGRFYSEAEYDLTPLRASGRRLLELGRSCVDADHRGGAAMLMMWNGLAGYVLEHGTELMFGVASFHGTDVAGLAQPLAWLHHHHLAPPALRVTARPPHGVSMNLLKADQIDRKRAVGAMPSLLRAYLRLGGVVGDGAFVDHGFNTVDVCLIMDTAQLSARHRDFHIRHASSAL</sequence>
<dbReference type="AlphaFoldDB" id="A0A918TU70"/>
<dbReference type="SUPFAM" id="SSF55729">
    <property type="entry name" value="Acyl-CoA N-acyltransferases (Nat)"/>
    <property type="match status" value="1"/>
</dbReference>
<evidence type="ECO:0000256" key="4">
    <source>
        <dbReference type="ARBA" id="ARBA00023098"/>
    </source>
</evidence>
<dbReference type="PANTHER" id="PTHR37323:SF1">
    <property type="entry name" value="L-ORNITHINE N(ALPHA)-ACYLTRANSFERASE"/>
    <property type="match status" value="1"/>
</dbReference>
<dbReference type="Gene3D" id="3.40.630.30">
    <property type="match status" value="1"/>
</dbReference>
<reference evidence="11" key="2">
    <citation type="submission" date="2020-09" db="EMBL/GenBank/DDBJ databases">
        <authorList>
            <person name="Sun Q."/>
            <person name="Kim S."/>
        </authorList>
    </citation>
    <scope>NUCLEOTIDE SEQUENCE</scope>
    <source>
        <strain evidence="11">KCTC 23310</strain>
    </source>
</reference>
<evidence type="ECO:0000256" key="7">
    <source>
        <dbReference type="ARBA" id="ARBA00039058"/>
    </source>
</evidence>
<dbReference type="EC" id="2.3.2.30" evidence="7"/>
<comment type="function">
    <text evidence="9">Catalyzes the first step in the biosynthesis of ornithine lipids, which are phosphorus-free membrane lipids. Catalyzes the 3-hydroxyacyl-acyl carrier protein-dependent acylation of ornithine to form lyso-ornithine lipid (LOL).</text>
</comment>
<evidence type="ECO:0000313" key="12">
    <source>
        <dbReference type="Proteomes" id="UP000638981"/>
    </source>
</evidence>
<keyword evidence="3" id="KW-0808">Transferase</keyword>
<evidence type="ECO:0000256" key="6">
    <source>
        <dbReference type="ARBA" id="ARBA00038095"/>
    </source>
</evidence>
<gene>
    <name evidence="11" type="ORF">GCM10007315_28730</name>
</gene>
<organism evidence="11 12">
    <name type="scientific">Neogemmobacter tilapiae</name>
    <dbReference type="NCBI Taxonomy" id="875041"/>
    <lineage>
        <taxon>Bacteria</taxon>
        <taxon>Pseudomonadati</taxon>
        <taxon>Pseudomonadota</taxon>
        <taxon>Alphaproteobacteria</taxon>
        <taxon>Rhodobacterales</taxon>
        <taxon>Paracoccaceae</taxon>
        <taxon>Neogemmobacter</taxon>
    </lineage>
</organism>
<proteinExistence type="inferred from homology"/>
<evidence type="ECO:0000256" key="9">
    <source>
        <dbReference type="ARBA" id="ARBA00045724"/>
    </source>
</evidence>
<evidence type="ECO:0000256" key="5">
    <source>
        <dbReference type="ARBA" id="ARBA00023315"/>
    </source>
</evidence>
<dbReference type="EMBL" id="BMYJ01000009">
    <property type="protein sequence ID" value="GHC62810.1"/>
    <property type="molecule type" value="Genomic_DNA"/>
</dbReference>
<dbReference type="InterPro" id="IPR016181">
    <property type="entry name" value="Acyl_CoA_acyltransferase"/>
</dbReference>
<evidence type="ECO:0000256" key="10">
    <source>
        <dbReference type="ARBA" id="ARBA00047785"/>
    </source>
</evidence>
<dbReference type="PANTHER" id="PTHR37323">
    <property type="entry name" value="GCN5-RELATED N-ACETYLTRANSFERASE"/>
    <property type="match status" value="1"/>
</dbReference>
<accession>A0A918TU70</accession>
<reference evidence="11" key="1">
    <citation type="journal article" date="2014" name="Int. J. Syst. Evol. Microbiol.">
        <title>Complete genome sequence of Corynebacterium casei LMG S-19264T (=DSM 44701T), isolated from a smear-ripened cheese.</title>
        <authorList>
            <consortium name="US DOE Joint Genome Institute (JGI-PGF)"/>
            <person name="Walter F."/>
            <person name="Albersmeier A."/>
            <person name="Kalinowski J."/>
            <person name="Ruckert C."/>
        </authorList>
    </citation>
    <scope>NUCLEOTIDE SEQUENCE</scope>
    <source>
        <strain evidence="11">KCTC 23310</strain>
    </source>
</reference>
<dbReference type="GO" id="GO:0043810">
    <property type="term" value="F:ornithine-acyl [acyl carrier protein] N-acyltransferase activity"/>
    <property type="evidence" value="ECO:0007669"/>
    <property type="project" value="UniProtKB-EC"/>
</dbReference>
<dbReference type="InterPro" id="IPR052351">
    <property type="entry name" value="Ornithine_N-alpha-AT"/>
</dbReference>
<name>A0A918TU70_9RHOB</name>
<comment type="caution">
    <text evidence="11">The sequence shown here is derived from an EMBL/GenBank/DDBJ whole genome shotgun (WGS) entry which is preliminary data.</text>
</comment>
<keyword evidence="2" id="KW-0444">Lipid biosynthesis</keyword>
<evidence type="ECO:0000256" key="2">
    <source>
        <dbReference type="ARBA" id="ARBA00022516"/>
    </source>
</evidence>
<keyword evidence="4" id="KW-0443">Lipid metabolism</keyword>
<dbReference type="Pfam" id="PF13444">
    <property type="entry name" value="Acetyltransf_5"/>
    <property type="match status" value="1"/>
</dbReference>
<comment type="catalytic activity">
    <reaction evidence="10">
        <text>a (3R)-hydroxyacyl-[ACP] + L-ornithine = a lyso-ornithine lipid + holo-[ACP] + H(+)</text>
        <dbReference type="Rhea" id="RHEA:20633"/>
        <dbReference type="Rhea" id="RHEA-COMP:9685"/>
        <dbReference type="Rhea" id="RHEA-COMP:9945"/>
        <dbReference type="ChEBI" id="CHEBI:15378"/>
        <dbReference type="ChEBI" id="CHEBI:46911"/>
        <dbReference type="ChEBI" id="CHEBI:64479"/>
        <dbReference type="ChEBI" id="CHEBI:78827"/>
        <dbReference type="ChEBI" id="CHEBI:138482"/>
        <dbReference type="EC" id="2.3.2.30"/>
    </reaction>
    <physiologicalReaction direction="left-to-right" evidence="10">
        <dbReference type="Rhea" id="RHEA:20634"/>
    </physiologicalReaction>
</comment>
<dbReference type="Proteomes" id="UP000638981">
    <property type="component" value="Unassembled WGS sequence"/>
</dbReference>
<evidence type="ECO:0000256" key="1">
    <source>
        <dbReference type="ARBA" id="ARBA00005189"/>
    </source>
</evidence>
<comment type="similarity">
    <text evidence="6">Belongs to the acetyltransferase family. OlsB subfamily.</text>
</comment>